<dbReference type="EMBL" id="JAHJDP010000023">
    <property type="protein sequence ID" value="MBU2690030.1"/>
    <property type="molecule type" value="Genomic_DNA"/>
</dbReference>
<comment type="caution">
    <text evidence="1">The sequence shown here is derived from an EMBL/GenBank/DDBJ whole genome shotgun (WGS) entry which is preliminary data.</text>
</comment>
<reference evidence="1" key="1">
    <citation type="submission" date="2021-05" db="EMBL/GenBank/DDBJ databases">
        <title>Energy efficiency and biological interactions define the core microbiome of deep oligotrophic groundwater.</title>
        <authorList>
            <person name="Mehrshad M."/>
            <person name="Lopez-Fernandez M."/>
            <person name="Bell E."/>
            <person name="Bernier-Latmani R."/>
            <person name="Bertilsson S."/>
            <person name="Dopson M."/>
        </authorList>
    </citation>
    <scope>NUCLEOTIDE SEQUENCE</scope>
    <source>
        <strain evidence="1">Modern_marine.mb.64</strain>
    </source>
</reference>
<evidence type="ECO:0000313" key="1">
    <source>
        <dbReference type="EMBL" id="MBU2690030.1"/>
    </source>
</evidence>
<protein>
    <recommendedName>
        <fullName evidence="3">DUF4157 domain-containing protein</fullName>
    </recommendedName>
</protein>
<evidence type="ECO:0000313" key="2">
    <source>
        <dbReference type="Proteomes" id="UP000777784"/>
    </source>
</evidence>
<name>A0A948RSF6_UNCEI</name>
<gene>
    <name evidence="1" type="ORF">KJ970_03820</name>
</gene>
<evidence type="ECO:0008006" key="3">
    <source>
        <dbReference type="Google" id="ProtNLM"/>
    </source>
</evidence>
<dbReference type="Proteomes" id="UP000777784">
    <property type="component" value="Unassembled WGS sequence"/>
</dbReference>
<organism evidence="1 2">
    <name type="scientific">Eiseniibacteriota bacterium</name>
    <dbReference type="NCBI Taxonomy" id="2212470"/>
    <lineage>
        <taxon>Bacteria</taxon>
        <taxon>Candidatus Eiseniibacteriota</taxon>
    </lineage>
</organism>
<proteinExistence type="predicted"/>
<sequence length="198" mass="22706">MLRPPGKDCKNNSVSRIVLQSEQNQLPLWDGPEENQYFPLPYRPSRALAAHPSRLRILRMVSYVLRYFPELHESVVRVGVTRGAAGRAVVGEPQIWLNPRNLSYQTIAHELIHVLQGREGVPNGERSCDLFSLARHHTLIDARPAYLKLPSRAFDLRHRPLPSVAPLMYATACEAVEKRCAGYRRYITWFENEIAKRV</sequence>
<dbReference type="AlphaFoldDB" id="A0A948RSF6"/>
<accession>A0A948RSF6</accession>